<reference evidence="6 7" key="1">
    <citation type="submission" date="2024-11" db="EMBL/GenBank/DDBJ databases">
        <title>Adaptive evolution of stress response genes in parasites aligns with host niche diversity.</title>
        <authorList>
            <person name="Hahn C."/>
            <person name="Resl P."/>
        </authorList>
    </citation>
    <scope>NUCLEOTIDE SEQUENCE [LARGE SCALE GENOMIC DNA]</scope>
    <source>
        <strain evidence="6">EGGRZ-B1_66</strain>
        <tissue evidence="6">Body</tissue>
    </source>
</reference>
<dbReference type="InterPro" id="IPR027417">
    <property type="entry name" value="P-loop_NTPase"/>
</dbReference>
<dbReference type="InterPro" id="IPR051065">
    <property type="entry name" value="Ras-related_GTPase"/>
</dbReference>
<proteinExistence type="inferred from homology"/>
<dbReference type="SMART" id="SM00173">
    <property type="entry name" value="RAS"/>
    <property type="match status" value="1"/>
</dbReference>
<keyword evidence="7" id="KW-1185">Reference proteome</keyword>
<protein>
    <recommendedName>
        <fullName evidence="2">small monomeric GTPase</fullName>
        <ecNumber evidence="2">3.6.5.2</ecNumber>
    </recommendedName>
</protein>
<dbReference type="EMBL" id="JBJKFK010001460">
    <property type="protein sequence ID" value="KAL3313029.1"/>
    <property type="molecule type" value="Genomic_DNA"/>
</dbReference>
<dbReference type="Gene3D" id="3.40.50.300">
    <property type="entry name" value="P-loop containing nucleotide triphosphate hydrolases"/>
    <property type="match status" value="2"/>
</dbReference>
<evidence type="ECO:0000256" key="3">
    <source>
        <dbReference type="ARBA" id="ARBA00022801"/>
    </source>
</evidence>
<sequence length="321" mass="35595">FLFVCEQDNIDLKQLLAWAHVVIVIFSITSRRSFYRAQELVETIHSLTTMLNTNGSNFNTLLPMRSSTRNPSPSPGAMGSKDGDSDSHSSSGSLQNTVTNAFTSRLGTGSIKRSQLGNIISTQMLLVANKADLERFRLVQRHEAEKVAREYNIQLIDTTVTETYEVVEQVFHKAVRLWLNRPTTSNNSLSDRASNSISAKQNQMSRASPLRDLSLASLMLSRKTPSFESKHSNLNEDHASNDLDKTSPTSETGSTITLKHSGSVEGNLDALRDQSPSKKSQDPGGTLPRNLGKQDSDDSRVTKTQNALPPLKKPFRFFKKK</sequence>
<evidence type="ECO:0000313" key="6">
    <source>
        <dbReference type="EMBL" id="KAL3313029.1"/>
    </source>
</evidence>
<dbReference type="PANTHER" id="PTHR45704">
    <property type="entry name" value="RAS-LIKE FAMILY MEMBER 11"/>
    <property type="match status" value="1"/>
</dbReference>
<name>A0ABD2Q0H1_9PLAT</name>
<feature type="compositionally biased region" description="Polar residues" evidence="5">
    <location>
        <begin position="246"/>
        <end position="260"/>
    </location>
</feature>
<feature type="compositionally biased region" description="Basic and acidic residues" evidence="5">
    <location>
        <begin position="228"/>
        <end position="245"/>
    </location>
</feature>
<dbReference type="EC" id="3.6.5.2" evidence="2"/>
<evidence type="ECO:0000256" key="5">
    <source>
        <dbReference type="SAM" id="MobiDB-lite"/>
    </source>
</evidence>
<gene>
    <name evidence="6" type="ORF">Ciccas_008374</name>
</gene>
<evidence type="ECO:0000256" key="4">
    <source>
        <dbReference type="ARBA" id="ARBA00048098"/>
    </source>
</evidence>
<dbReference type="GO" id="GO:0003925">
    <property type="term" value="F:G protein activity"/>
    <property type="evidence" value="ECO:0007669"/>
    <property type="project" value="UniProtKB-EC"/>
</dbReference>
<dbReference type="PROSITE" id="PS51419">
    <property type="entry name" value="RAB"/>
    <property type="match status" value="1"/>
</dbReference>
<feature type="compositionally biased region" description="Basic and acidic residues" evidence="5">
    <location>
        <begin position="292"/>
        <end position="301"/>
    </location>
</feature>
<feature type="region of interest" description="Disordered" evidence="5">
    <location>
        <begin position="182"/>
        <end position="208"/>
    </location>
</feature>
<feature type="compositionally biased region" description="Basic and acidic residues" evidence="5">
    <location>
        <begin position="270"/>
        <end position="281"/>
    </location>
</feature>
<comment type="catalytic activity">
    <reaction evidence="4">
        <text>GTP + H2O = GDP + phosphate + H(+)</text>
        <dbReference type="Rhea" id="RHEA:19669"/>
        <dbReference type="ChEBI" id="CHEBI:15377"/>
        <dbReference type="ChEBI" id="CHEBI:15378"/>
        <dbReference type="ChEBI" id="CHEBI:37565"/>
        <dbReference type="ChEBI" id="CHEBI:43474"/>
        <dbReference type="ChEBI" id="CHEBI:58189"/>
        <dbReference type="EC" id="3.6.5.2"/>
    </reaction>
</comment>
<evidence type="ECO:0000256" key="2">
    <source>
        <dbReference type="ARBA" id="ARBA00011984"/>
    </source>
</evidence>
<accession>A0ABD2Q0H1</accession>
<feature type="region of interest" description="Disordered" evidence="5">
    <location>
        <begin position="58"/>
        <end position="94"/>
    </location>
</feature>
<dbReference type="AlphaFoldDB" id="A0ABD2Q0H1"/>
<dbReference type="PROSITE" id="PS51421">
    <property type="entry name" value="RAS"/>
    <property type="match status" value="1"/>
</dbReference>
<feature type="compositionally biased region" description="Polar residues" evidence="5">
    <location>
        <begin position="58"/>
        <end position="71"/>
    </location>
</feature>
<dbReference type="Pfam" id="PF00071">
    <property type="entry name" value="Ras"/>
    <property type="match status" value="1"/>
</dbReference>
<feature type="compositionally biased region" description="Polar residues" evidence="5">
    <location>
        <begin position="182"/>
        <end position="206"/>
    </location>
</feature>
<comment type="caution">
    <text evidence="6">The sequence shown here is derived from an EMBL/GenBank/DDBJ whole genome shotgun (WGS) entry which is preliminary data.</text>
</comment>
<keyword evidence="3" id="KW-0378">Hydrolase</keyword>
<comment type="similarity">
    <text evidence="1">Belongs to the small GTPase superfamily. Ras family.</text>
</comment>
<dbReference type="Proteomes" id="UP001626550">
    <property type="component" value="Unassembled WGS sequence"/>
</dbReference>
<evidence type="ECO:0000313" key="7">
    <source>
        <dbReference type="Proteomes" id="UP001626550"/>
    </source>
</evidence>
<feature type="region of interest" description="Disordered" evidence="5">
    <location>
        <begin position="226"/>
        <end position="321"/>
    </location>
</feature>
<evidence type="ECO:0000256" key="1">
    <source>
        <dbReference type="ARBA" id="ARBA00008344"/>
    </source>
</evidence>
<dbReference type="SUPFAM" id="SSF52540">
    <property type="entry name" value="P-loop containing nucleoside triphosphate hydrolases"/>
    <property type="match status" value="1"/>
</dbReference>
<organism evidence="6 7">
    <name type="scientific">Cichlidogyrus casuarinus</name>
    <dbReference type="NCBI Taxonomy" id="1844966"/>
    <lineage>
        <taxon>Eukaryota</taxon>
        <taxon>Metazoa</taxon>
        <taxon>Spiralia</taxon>
        <taxon>Lophotrochozoa</taxon>
        <taxon>Platyhelminthes</taxon>
        <taxon>Monogenea</taxon>
        <taxon>Monopisthocotylea</taxon>
        <taxon>Dactylogyridea</taxon>
        <taxon>Ancyrocephalidae</taxon>
        <taxon>Cichlidogyrus</taxon>
    </lineage>
</organism>
<dbReference type="InterPro" id="IPR001806">
    <property type="entry name" value="Small_GTPase"/>
</dbReference>
<feature type="non-terminal residue" evidence="6">
    <location>
        <position position="1"/>
    </location>
</feature>